<comment type="subcellular location">
    <subcellularLocation>
        <location evidence="1">Cytoplasm</location>
    </subcellularLocation>
</comment>
<proteinExistence type="inferred from homology"/>
<sequence length="572" mass="64069">MTPPESGSDPSVGSRLSCDGHIGTLLYIGKVPPTKGTWFGVDWDDPSRGKHDGTYHEVKYFETSQFHQLTVVCVRDHLVNGPGPAGALQALCPDVTELDISRNLLNSWRTVAQIAAQLKKLQHLNVSENRLQLVDDPLEHQGSFQSLKQLVAWDMKYDWSHFLACARMWPDIEELKVANNNITTLESPPCGVLSRLKHLDLHGNNIQDWEEINKLGSLNMLEYLNASSIGVSRIHFPAASSAAKTHLFPALKHLNIDNNNIQEQSPGDPQSAIILTVIPRRPSVSQYPDRNPQETLSQPLSLPQSPGDPQSAIILTAIPWRPSISHYPDSNPLETLSVPDKLFTALYQCLTVNFECSVQWVSVSELNKLAALEDLKLRDNPVTNLEKMESTVQIIIARIANLKMLNAEAVSVDRKGANAAFISNDRKGAEYDYVKKHGREWLSVIDSEADRERFLTQHPRFPELIRKYGTPEEGEMTTMQSAIKFNIISIYSALEFVSPNEPEKKIVQKLPRSIQVNKVVAFAKQLFNTGGKTPSLSYVDTKLPDTEVPIDNIMRDLKFYSVEDGGQIVVRW</sequence>
<feature type="region of interest" description="Disordered" evidence="9">
    <location>
        <begin position="284"/>
        <end position="307"/>
    </location>
</feature>
<dbReference type="AlphaFoldDB" id="A0A7R9E341"/>
<dbReference type="Pfam" id="PF01302">
    <property type="entry name" value="CAP_GLY"/>
    <property type="match status" value="1"/>
</dbReference>
<evidence type="ECO:0000256" key="8">
    <source>
        <dbReference type="ARBA" id="ARBA00030180"/>
    </source>
</evidence>
<dbReference type="SUPFAM" id="SSF74924">
    <property type="entry name" value="Cap-Gly domain"/>
    <property type="match status" value="1"/>
</dbReference>
<dbReference type="PANTHER" id="PTHR15454:SF56">
    <property type="entry name" value="PROTEIN PHOSPHATASE 1 REGULATORY SUBUNIT 7-RELATED"/>
    <property type="match status" value="1"/>
</dbReference>
<evidence type="ECO:0000256" key="1">
    <source>
        <dbReference type="ARBA" id="ARBA00004496"/>
    </source>
</evidence>
<protein>
    <recommendedName>
        <fullName evidence="3">Tubulin-specific chaperone E</fullName>
    </recommendedName>
    <alternativeName>
        <fullName evidence="8">Tubulin-folding cofactor E</fullName>
    </alternativeName>
</protein>
<dbReference type="InterPro" id="IPR032675">
    <property type="entry name" value="LRR_dom_sf"/>
</dbReference>
<dbReference type="InterPro" id="IPR036859">
    <property type="entry name" value="CAP-Gly_dom_sf"/>
</dbReference>
<dbReference type="InterPro" id="IPR044079">
    <property type="entry name" value="Ubl_TBCE"/>
</dbReference>
<evidence type="ECO:0000256" key="7">
    <source>
        <dbReference type="ARBA" id="ARBA00023186"/>
    </source>
</evidence>
<accession>A0A7R9E341</accession>
<evidence type="ECO:0000256" key="3">
    <source>
        <dbReference type="ARBA" id="ARBA00015004"/>
    </source>
</evidence>
<dbReference type="PROSITE" id="PS51450">
    <property type="entry name" value="LRR"/>
    <property type="match status" value="1"/>
</dbReference>
<evidence type="ECO:0000256" key="6">
    <source>
        <dbReference type="ARBA" id="ARBA00022737"/>
    </source>
</evidence>
<dbReference type="InterPro" id="IPR000938">
    <property type="entry name" value="CAP-Gly_domain"/>
</dbReference>
<dbReference type="SUPFAM" id="SSF52047">
    <property type="entry name" value="RNI-like"/>
    <property type="match status" value="1"/>
</dbReference>
<keyword evidence="6" id="KW-0677">Repeat</keyword>
<feature type="domain" description="CAP-Gly" evidence="10">
    <location>
        <begin position="29"/>
        <end position="75"/>
    </location>
</feature>
<evidence type="ECO:0000313" key="11">
    <source>
        <dbReference type="EMBL" id="CAD7426487.1"/>
    </source>
</evidence>
<evidence type="ECO:0000259" key="10">
    <source>
        <dbReference type="PROSITE" id="PS50245"/>
    </source>
</evidence>
<evidence type="ECO:0000256" key="5">
    <source>
        <dbReference type="ARBA" id="ARBA00022614"/>
    </source>
</evidence>
<dbReference type="InterPro" id="IPR029071">
    <property type="entry name" value="Ubiquitin-like_domsf"/>
</dbReference>
<dbReference type="Gene3D" id="3.80.10.10">
    <property type="entry name" value="Ribonuclease Inhibitor"/>
    <property type="match status" value="3"/>
</dbReference>
<keyword evidence="4" id="KW-0963">Cytoplasm</keyword>
<dbReference type="Gene3D" id="3.10.20.90">
    <property type="entry name" value="Phosphatidylinositol 3-kinase Catalytic Subunit, Chain A, domain 1"/>
    <property type="match status" value="1"/>
</dbReference>
<keyword evidence="7" id="KW-0143">Chaperone</keyword>
<organism evidence="11">
    <name type="scientific">Timema monikensis</name>
    <dbReference type="NCBI Taxonomy" id="170555"/>
    <lineage>
        <taxon>Eukaryota</taxon>
        <taxon>Metazoa</taxon>
        <taxon>Ecdysozoa</taxon>
        <taxon>Arthropoda</taxon>
        <taxon>Hexapoda</taxon>
        <taxon>Insecta</taxon>
        <taxon>Pterygota</taxon>
        <taxon>Neoptera</taxon>
        <taxon>Polyneoptera</taxon>
        <taxon>Phasmatodea</taxon>
        <taxon>Timematodea</taxon>
        <taxon>Timematoidea</taxon>
        <taxon>Timematidae</taxon>
        <taxon>Timema</taxon>
    </lineage>
</organism>
<dbReference type="InterPro" id="IPR001611">
    <property type="entry name" value="Leu-rich_rpt"/>
</dbReference>
<dbReference type="SMART" id="SM01052">
    <property type="entry name" value="CAP_GLY"/>
    <property type="match status" value="1"/>
</dbReference>
<keyword evidence="5" id="KW-0433">Leucine-rich repeat</keyword>
<dbReference type="EMBL" id="OB793207">
    <property type="protein sequence ID" value="CAD7426487.1"/>
    <property type="molecule type" value="Genomic_DNA"/>
</dbReference>
<dbReference type="GO" id="GO:0005737">
    <property type="term" value="C:cytoplasm"/>
    <property type="evidence" value="ECO:0007669"/>
    <property type="project" value="UniProtKB-SubCell"/>
</dbReference>
<dbReference type="SUPFAM" id="SSF54236">
    <property type="entry name" value="Ubiquitin-like"/>
    <property type="match status" value="1"/>
</dbReference>
<gene>
    <name evidence="11" type="ORF">TMSB3V08_LOCUS3372</name>
</gene>
<name>A0A7R9E341_9NEOP</name>
<comment type="similarity">
    <text evidence="2">Belongs to the TBCE family.</text>
</comment>
<dbReference type="Gene3D" id="2.30.30.190">
    <property type="entry name" value="CAP Gly-rich-like domain"/>
    <property type="match status" value="1"/>
</dbReference>
<dbReference type="PANTHER" id="PTHR15454">
    <property type="entry name" value="NISCHARIN RELATED"/>
    <property type="match status" value="1"/>
</dbReference>
<dbReference type="CDD" id="cd17044">
    <property type="entry name" value="Ubl_TBCE"/>
    <property type="match status" value="1"/>
</dbReference>
<evidence type="ECO:0000256" key="2">
    <source>
        <dbReference type="ARBA" id="ARBA00006286"/>
    </source>
</evidence>
<evidence type="ECO:0000256" key="4">
    <source>
        <dbReference type="ARBA" id="ARBA00022490"/>
    </source>
</evidence>
<evidence type="ECO:0000256" key="9">
    <source>
        <dbReference type="SAM" id="MobiDB-lite"/>
    </source>
</evidence>
<dbReference type="Pfam" id="PF00560">
    <property type="entry name" value="LRR_1"/>
    <property type="match status" value="1"/>
</dbReference>
<reference evidence="11" key="1">
    <citation type="submission" date="2020-11" db="EMBL/GenBank/DDBJ databases">
        <authorList>
            <person name="Tran Van P."/>
        </authorList>
    </citation>
    <scope>NUCLEOTIDE SEQUENCE</scope>
</reference>
<dbReference type="PROSITE" id="PS50245">
    <property type="entry name" value="CAP_GLY_2"/>
    <property type="match status" value="1"/>
</dbReference>